<dbReference type="GO" id="GO:0071555">
    <property type="term" value="P:cell wall organization"/>
    <property type="evidence" value="ECO:0007669"/>
    <property type="project" value="UniProtKB-KW"/>
</dbReference>
<dbReference type="GO" id="GO:0030288">
    <property type="term" value="C:outer membrane-bounded periplasmic space"/>
    <property type="evidence" value="ECO:0007669"/>
    <property type="project" value="TreeGrafter"/>
</dbReference>
<feature type="domain" description="Glycosyl transferase family 51" evidence="20">
    <location>
        <begin position="94"/>
        <end position="270"/>
    </location>
</feature>
<feature type="domain" description="Penicillin-binding protein transpeptidase" evidence="19">
    <location>
        <begin position="450"/>
        <end position="686"/>
    </location>
</feature>
<dbReference type="SUPFAM" id="SSF56601">
    <property type="entry name" value="beta-lactamase/transpeptidase-like"/>
    <property type="match status" value="1"/>
</dbReference>
<evidence type="ECO:0000256" key="11">
    <source>
        <dbReference type="ARBA" id="ARBA00022960"/>
    </source>
</evidence>
<evidence type="ECO:0000259" key="20">
    <source>
        <dbReference type="Pfam" id="PF00912"/>
    </source>
</evidence>
<evidence type="ECO:0000256" key="15">
    <source>
        <dbReference type="ARBA" id="ARBA00023316"/>
    </source>
</evidence>
<evidence type="ECO:0000313" key="22">
    <source>
        <dbReference type="Proteomes" id="UP001319080"/>
    </source>
</evidence>
<reference evidence="21 22" key="1">
    <citation type="submission" date="2021-05" db="EMBL/GenBank/DDBJ databases">
        <title>A Polyphasic approach of four new species of the genus Ohtaekwangia: Ohtaekwangia histidinii sp. nov., Ohtaekwangia cretensis sp. nov., Ohtaekwangia indiensis sp. nov., Ohtaekwangia reichenbachii sp. nov. from diverse environment.</title>
        <authorList>
            <person name="Octaviana S."/>
        </authorList>
    </citation>
    <scope>NUCLEOTIDE SEQUENCE [LARGE SCALE GENOMIC DNA]</scope>
    <source>
        <strain evidence="21 22">PWU5</strain>
    </source>
</reference>
<keyword evidence="7" id="KW-0645">Protease</keyword>
<keyword evidence="11" id="KW-0133">Cell shape</keyword>
<evidence type="ECO:0000256" key="1">
    <source>
        <dbReference type="ARBA" id="ARBA00004236"/>
    </source>
</evidence>
<dbReference type="EMBL" id="JAHESE010000006">
    <property type="protein sequence ID" value="MBT1708360.1"/>
    <property type="molecule type" value="Genomic_DNA"/>
</dbReference>
<keyword evidence="6" id="KW-0121">Carboxypeptidase</keyword>
<dbReference type="GO" id="GO:0009252">
    <property type="term" value="P:peptidoglycan biosynthetic process"/>
    <property type="evidence" value="ECO:0007669"/>
    <property type="project" value="UniProtKB-KW"/>
</dbReference>
<comment type="similarity">
    <text evidence="4">In the N-terminal section; belongs to the glycosyltransferase 51 family.</text>
</comment>
<dbReference type="GO" id="GO:0006508">
    <property type="term" value="P:proteolysis"/>
    <property type="evidence" value="ECO:0007669"/>
    <property type="project" value="UniProtKB-KW"/>
</dbReference>
<keyword evidence="10" id="KW-0378">Hydrolase</keyword>
<keyword evidence="18" id="KW-1133">Transmembrane helix</keyword>
<dbReference type="InterPro" id="IPR023346">
    <property type="entry name" value="Lysozyme-like_dom_sf"/>
</dbReference>
<sequence length="768" mass="87029">MVQPTRNTSPRNFANKVLGALSLQRSWFKKLTKAIWILLMSFTVAVPLYFYVVSINLFGLFGEMPSLRAIENPENDLSSEVISADGVSLGRYFRFNRSQVTYEQLSPVLVKTLVESEDHRFHNHSGIDFWAYPRVIFGAITFNLQGGGSTLTQQLAKNLYTLDLDGPLAKAGKLPQRLIQKSKELIIAIQLERNYTKNEILTMYLNTVEFSSNAYGIKVASETYFNKPPSKLNQQEAAVLVGMCQNPDYFNPHYHADRSLRKRNEVLYKLYTRGHIAKVRYDSLKALPLELKYSVQNQNKGMATYFRSVLYPELSTWCREHGYDLRDAGLKIYTTIDSRLQHDAEEAVANHMAGLQQQFNREWRQRGLNPWVDPRTGQEIKGYLDTKIKRTDAYRNLVKHYGADSDSVGILLRAKKPMTVFTYHGERDTLFSSMDSLAYYNRFLQTGLMSMDPRTGAIKAWVGGISHKYFKYDHVRQGTRQPGSTFKPFVYGTAIEAGFSPCQEFADISPTIRLADGTTWTPPNSSGSHGSGDLLTMRRAMALSLNSITAQVMQKVTPQNVVSFAQRLGITSKLDAVPALCLGTSDVTLYEMVAAYCSFVNLGIYTQPYYITRIEDKNGNVLENFTPKTRQVMDELTAYKMIYMLRGGVEEAGGTSEGLSYDLKDNNEIGGKTGTTDNASDGWYIGITHNLVTGVWVGGDERNIHYPSWSFGSGTRTARPIWDKYMTLVYRDRNDGYDKGLFRRPNQKMDMELDCSQYAAMPEEEETF</sequence>
<evidence type="ECO:0000256" key="4">
    <source>
        <dbReference type="ARBA" id="ARBA00007739"/>
    </source>
</evidence>
<keyword evidence="5" id="KW-1003">Cell membrane</keyword>
<dbReference type="Pfam" id="PF00912">
    <property type="entry name" value="Transgly"/>
    <property type="match status" value="1"/>
</dbReference>
<keyword evidence="15" id="KW-0961">Cell wall biogenesis/degradation</keyword>
<comment type="pathway">
    <text evidence="2">Cell wall biogenesis; peptidoglycan biosynthesis.</text>
</comment>
<dbReference type="SUPFAM" id="SSF53955">
    <property type="entry name" value="Lysozyme-like"/>
    <property type="match status" value="1"/>
</dbReference>
<keyword evidence="13 18" id="KW-0472">Membrane</keyword>
<comment type="similarity">
    <text evidence="3">In the C-terminal section; belongs to the transpeptidase family.</text>
</comment>
<dbReference type="AlphaFoldDB" id="A0AAP2GU46"/>
<name>A0AAP2GU46_9BACT</name>
<evidence type="ECO:0000256" key="8">
    <source>
        <dbReference type="ARBA" id="ARBA00022676"/>
    </source>
</evidence>
<dbReference type="GO" id="GO:0009002">
    <property type="term" value="F:serine-type D-Ala-D-Ala carboxypeptidase activity"/>
    <property type="evidence" value="ECO:0007669"/>
    <property type="project" value="UniProtKB-EC"/>
</dbReference>
<organism evidence="21 22">
    <name type="scientific">Dawidia cretensis</name>
    <dbReference type="NCBI Taxonomy" id="2782350"/>
    <lineage>
        <taxon>Bacteria</taxon>
        <taxon>Pseudomonadati</taxon>
        <taxon>Bacteroidota</taxon>
        <taxon>Cytophagia</taxon>
        <taxon>Cytophagales</taxon>
        <taxon>Chryseotaleaceae</taxon>
        <taxon>Dawidia</taxon>
    </lineage>
</organism>
<dbReference type="InterPro" id="IPR036950">
    <property type="entry name" value="PBP_transglycosylase"/>
</dbReference>
<evidence type="ECO:0000256" key="13">
    <source>
        <dbReference type="ARBA" id="ARBA00023136"/>
    </source>
</evidence>
<evidence type="ECO:0000256" key="9">
    <source>
        <dbReference type="ARBA" id="ARBA00022679"/>
    </source>
</evidence>
<feature type="transmembrane region" description="Helical" evidence="18">
    <location>
        <begin position="34"/>
        <end position="61"/>
    </location>
</feature>
<keyword evidence="8" id="KW-0328">Glycosyltransferase</keyword>
<keyword evidence="22" id="KW-1185">Reference proteome</keyword>
<evidence type="ECO:0000256" key="3">
    <source>
        <dbReference type="ARBA" id="ARBA00007090"/>
    </source>
</evidence>
<evidence type="ECO:0000256" key="18">
    <source>
        <dbReference type="SAM" id="Phobius"/>
    </source>
</evidence>
<dbReference type="GO" id="GO:0008658">
    <property type="term" value="F:penicillin binding"/>
    <property type="evidence" value="ECO:0007669"/>
    <property type="project" value="InterPro"/>
</dbReference>
<dbReference type="GO" id="GO:0005886">
    <property type="term" value="C:plasma membrane"/>
    <property type="evidence" value="ECO:0007669"/>
    <property type="project" value="UniProtKB-SubCell"/>
</dbReference>
<comment type="subcellular location">
    <subcellularLocation>
        <location evidence="1">Cell membrane</location>
    </subcellularLocation>
</comment>
<accession>A0AAP2GU46</accession>
<keyword evidence="14" id="KW-0511">Multifunctional enzyme</keyword>
<evidence type="ECO:0000256" key="2">
    <source>
        <dbReference type="ARBA" id="ARBA00004752"/>
    </source>
</evidence>
<evidence type="ECO:0000256" key="10">
    <source>
        <dbReference type="ARBA" id="ARBA00022801"/>
    </source>
</evidence>
<dbReference type="PANTHER" id="PTHR32282">
    <property type="entry name" value="BINDING PROTEIN TRANSPEPTIDASE, PUTATIVE-RELATED"/>
    <property type="match status" value="1"/>
</dbReference>
<dbReference type="InterPro" id="IPR050396">
    <property type="entry name" value="Glycosyltr_51/Transpeptidase"/>
</dbReference>
<comment type="caution">
    <text evidence="21">The sequence shown here is derived from an EMBL/GenBank/DDBJ whole genome shotgun (WGS) entry which is preliminary data.</text>
</comment>
<dbReference type="Gene3D" id="1.10.3810.10">
    <property type="entry name" value="Biosynthetic peptidoglycan transglycosylase-like"/>
    <property type="match status" value="1"/>
</dbReference>
<evidence type="ECO:0000256" key="14">
    <source>
        <dbReference type="ARBA" id="ARBA00023268"/>
    </source>
</evidence>
<evidence type="ECO:0000256" key="5">
    <source>
        <dbReference type="ARBA" id="ARBA00022475"/>
    </source>
</evidence>
<dbReference type="Pfam" id="PF00905">
    <property type="entry name" value="Transpeptidase"/>
    <property type="match status" value="1"/>
</dbReference>
<proteinExistence type="inferred from homology"/>
<evidence type="ECO:0000256" key="12">
    <source>
        <dbReference type="ARBA" id="ARBA00022984"/>
    </source>
</evidence>
<evidence type="ECO:0000259" key="19">
    <source>
        <dbReference type="Pfam" id="PF00905"/>
    </source>
</evidence>
<dbReference type="Gene3D" id="3.40.710.10">
    <property type="entry name" value="DD-peptidase/beta-lactamase superfamily"/>
    <property type="match status" value="2"/>
</dbReference>
<keyword evidence="12" id="KW-0573">Peptidoglycan synthesis</keyword>
<comment type="catalytic activity">
    <reaction evidence="17">
        <text>[GlcNAc-(1-&gt;4)-Mur2Ac(oyl-L-Ala-gamma-D-Glu-L-Lys-D-Ala-D-Ala)](n)-di-trans,octa-cis-undecaprenyl diphosphate + beta-D-GlcNAc-(1-&gt;4)-Mur2Ac(oyl-L-Ala-gamma-D-Glu-L-Lys-D-Ala-D-Ala)-di-trans,octa-cis-undecaprenyl diphosphate = [GlcNAc-(1-&gt;4)-Mur2Ac(oyl-L-Ala-gamma-D-Glu-L-Lys-D-Ala-D-Ala)](n+1)-di-trans,octa-cis-undecaprenyl diphosphate + di-trans,octa-cis-undecaprenyl diphosphate + H(+)</text>
        <dbReference type="Rhea" id="RHEA:23708"/>
        <dbReference type="Rhea" id="RHEA-COMP:9602"/>
        <dbReference type="Rhea" id="RHEA-COMP:9603"/>
        <dbReference type="ChEBI" id="CHEBI:15378"/>
        <dbReference type="ChEBI" id="CHEBI:58405"/>
        <dbReference type="ChEBI" id="CHEBI:60033"/>
        <dbReference type="ChEBI" id="CHEBI:78435"/>
        <dbReference type="EC" id="2.4.99.28"/>
    </reaction>
</comment>
<dbReference type="InterPro" id="IPR012338">
    <property type="entry name" value="Beta-lactam/transpept-like"/>
</dbReference>
<dbReference type="PANTHER" id="PTHR32282:SF11">
    <property type="entry name" value="PENICILLIN-BINDING PROTEIN 1B"/>
    <property type="match status" value="1"/>
</dbReference>
<dbReference type="InterPro" id="IPR001460">
    <property type="entry name" value="PCN-bd_Tpept"/>
</dbReference>
<keyword evidence="18" id="KW-0812">Transmembrane</keyword>
<dbReference type="GO" id="GO:0008360">
    <property type="term" value="P:regulation of cell shape"/>
    <property type="evidence" value="ECO:0007669"/>
    <property type="project" value="UniProtKB-KW"/>
</dbReference>
<dbReference type="Proteomes" id="UP001319080">
    <property type="component" value="Unassembled WGS sequence"/>
</dbReference>
<evidence type="ECO:0000256" key="16">
    <source>
        <dbReference type="ARBA" id="ARBA00034000"/>
    </source>
</evidence>
<evidence type="ECO:0000256" key="7">
    <source>
        <dbReference type="ARBA" id="ARBA00022670"/>
    </source>
</evidence>
<dbReference type="RefSeq" id="WP_254083952.1">
    <property type="nucleotide sequence ID" value="NZ_JAHESE010000006.1"/>
</dbReference>
<comment type="catalytic activity">
    <reaction evidence="16">
        <text>Preferential cleavage: (Ac)2-L-Lys-D-Ala-|-D-Ala. Also transpeptidation of peptidyl-alanyl moieties that are N-acyl substituents of D-alanine.</text>
        <dbReference type="EC" id="3.4.16.4"/>
    </reaction>
</comment>
<gene>
    <name evidence="21" type="ORF">KK062_09000</name>
</gene>
<evidence type="ECO:0000256" key="6">
    <source>
        <dbReference type="ARBA" id="ARBA00022645"/>
    </source>
</evidence>
<dbReference type="GO" id="GO:0008955">
    <property type="term" value="F:peptidoglycan glycosyltransferase activity"/>
    <property type="evidence" value="ECO:0007669"/>
    <property type="project" value="UniProtKB-EC"/>
</dbReference>
<evidence type="ECO:0000313" key="21">
    <source>
        <dbReference type="EMBL" id="MBT1708360.1"/>
    </source>
</evidence>
<protein>
    <submittedName>
        <fullName evidence="21">Transglycosylase domain-containing protein</fullName>
    </submittedName>
</protein>
<evidence type="ECO:0000256" key="17">
    <source>
        <dbReference type="ARBA" id="ARBA00049902"/>
    </source>
</evidence>
<keyword evidence="9" id="KW-0808">Transferase</keyword>
<dbReference type="InterPro" id="IPR001264">
    <property type="entry name" value="Glyco_trans_51"/>
</dbReference>